<dbReference type="AlphaFoldDB" id="A0A7D6ZE41"/>
<name>A0A7D6ZE41_9NOCA</name>
<evidence type="ECO:0000256" key="1">
    <source>
        <dbReference type="SAM" id="MobiDB-lite"/>
    </source>
</evidence>
<keyword evidence="3" id="KW-1185">Reference proteome</keyword>
<proteinExistence type="predicted"/>
<dbReference type="RefSeq" id="WP_181584532.1">
    <property type="nucleotide sequence ID" value="NZ_CP059399.1"/>
</dbReference>
<sequence>MGLGSVWRRGRNGSTAGDGEWAAAEYDLWQWFPEELAWRLFVLPVDGFFVLSSREGVRFGYFQRTGDRLRGELEAATGFREQFEVRWPARFEEFERLAERVAAALRAEFGLRLPIEAAAAAWVDGDEQIDCGPLGYAFPPETLRTLSPADALRMVQLGRESLAADKDVAASDQELRLIAGEDYLEQHGIDILTRPGPGRPVRERTVDFIGMDGPDCLAVLDVFLDLDGENKLPRRIRREFNGHTLEQGNPDYTLAMIHHDPDMRAILQRHPELAEALSQGRIRVDYALMIVDSGKRMRFHDFTATPEPDRPAAAPQQVPELRPESGSAAAPSLPFDPYPLLQPVDWPHRNLIPNWPSASGNAPIIVLTADTGDGYAMQSYDPAAPGNDFLLPAAIARLSSLQRYPWETDELYGLPVANCSGHDFAAEKVLDPRAMQDAHHLLDSPRLWVSTPRRTCLTAVPYELDERQLMVFQRLVTLTYEDDSYGNAPITPGAYLVENGRIIDFVEDVNLLGVG</sequence>
<accession>A0A7D6ZE41</accession>
<dbReference type="EMBL" id="CP059399">
    <property type="protein sequence ID" value="QLY33368.1"/>
    <property type="molecule type" value="Genomic_DNA"/>
</dbReference>
<protein>
    <submittedName>
        <fullName evidence="2">Uncharacterized protein</fullName>
    </submittedName>
</protein>
<dbReference type="KEGG" id="nhu:H0264_15040"/>
<reference evidence="2 3" key="1">
    <citation type="submission" date="2020-07" db="EMBL/GenBank/DDBJ databases">
        <authorList>
            <person name="Zhuang K."/>
            <person name="Ran Y."/>
        </authorList>
    </citation>
    <scope>NUCLEOTIDE SEQUENCE [LARGE SCALE GENOMIC DNA]</scope>
    <source>
        <strain evidence="2 3">WCH-YHL-001</strain>
    </source>
</reference>
<gene>
    <name evidence="2" type="ORF">H0264_15040</name>
</gene>
<feature type="region of interest" description="Disordered" evidence="1">
    <location>
        <begin position="301"/>
        <end position="329"/>
    </location>
</feature>
<evidence type="ECO:0000313" key="2">
    <source>
        <dbReference type="EMBL" id="QLY33368.1"/>
    </source>
</evidence>
<evidence type="ECO:0000313" key="3">
    <source>
        <dbReference type="Proteomes" id="UP000515512"/>
    </source>
</evidence>
<dbReference type="Proteomes" id="UP000515512">
    <property type="component" value="Chromosome"/>
</dbReference>
<organism evidence="2 3">
    <name type="scientific">Nocardia huaxiensis</name>
    <dbReference type="NCBI Taxonomy" id="2755382"/>
    <lineage>
        <taxon>Bacteria</taxon>
        <taxon>Bacillati</taxon>
        <taxon>Actinomycetota</taxon>
        <taxon>Actinomycetes</taxon>
        <taxon>Mycobacteriales</taxon>
        <taxon>Nocardiaceae</taxon>
        <taxon>Nocardia</taxon>
    </lineage>
</organism>